<dbReference type="InterPro" id="IPR004484">
    <property type="entry name" value="CbiA/CobB_synth"/>
</dbReference>
<keyword evidence="4 7" id="KW-0067">ATP-binding</keyword>
<evidence type="ECO:0000313" key="10">
    <source>
        <dbReference type="EMBL" id="MBL0385816.1"/>
    </source>
</evidence>
<comment type="catalytic activity">
    <reaction evidence="7">
        <text>cob(II)yrinate + 2 L-glutamine + 2 ATP + 2 H2O = cob(II)yrinate a,c diamide + 2 L-glutamate + 2 ADP + 2 phosphate + 2 H(+)</text>
        <dbReference type="Rhea" id="RHEA:26289"/>
        <dbReference type="ChEBI" id="CHEBI:15377"/>
        <dbReference type="ChEBI" id="CHEBI:15378"/>
        <dbReference type="ChEBI" id="CHEBI:29985"/>
        <dbReference type="ChEBI" id="CHEBI:30616"/>
        <dbReference type="ChEBI" id="CHEBI:43474"/>
        <dbReference type="ChEBI" id="CHEBI:58359"/>
        <dbReference type="ChEBI" id="CHEBI:58537"/>
        <dbReference type="ChEBI" id="CHEBI:58894"/>
        <dbReference type="ChEBI" id="CHEBI:456216"/>
        <dbReference type="EC" id="6.3.5.11"/>
    </reaction>
</comment>
<gene>
    <name evidence="7" type="primary">cbiA</name>
    <name evidence="10" type="ORF">JJB07_04060</name>
</gene>
<feature type="domain" description="CobB/CobQ-like glutamine amidotransferase" evidence="9">
    <location>
        <begin position="257"/>
        <end position="445"/>
    </location>
</feature>
<dbReference type="PANTHER" id="PTHR43873:SF1">
    <property type="entry name" value="COBYRINATE A,C-DIAMIDE SYNTHASE"/>
    <property type="match status" value="1"/>
</dbReference>
<dbReference type="Proteomes" id="UP000602284">
    <property type="component" value="Unassembled WGS sequence"/>
</dbReference>
<comment type="function">
    <text evidence="7">Catalyzes the ATP-dependent amidation of the two carboxylate groups at positions a and c of cobyrinate, using either L-glutamine or ammonia as the nitrogen source.</text>
</comment>
<evidence type="ECO:0000256" key="1">
    <source>
        <dbReference type="ARBA" id="ARBA00001946"/>
    </source>
</evidence>
<comment type="domain">
    <text evidence="7">Comprises of two domains. The C-terminal domain contains the binding site for glutamine and catalyzes the hydrolysis of this substrate to glutamate and ammonia. The N-terminal domain is anticipated to bind ATP and cobyrinate and catalyzes the ultimate synthesis of the diamide product. The ammonia produced via the glutaminase domain is probably translocated to the adjacent domain via a molecular tunnel, where it reacts with an activated intermediate.</text>
</comment>
<keyword evidence="7" id="KW-0169">Cobalamin biosynthesis</keyword>
<protein>
    <recommendedName>
        <fullName evidence="7">Cobyrinate a,c-diamide synthase</fullName>
        <ecNumber evidence="7">6.3.5.11</ecNumber>
    </recommendedName>
    <alternativeName>
        <fullName evidence="7">Cobyrinic acid a,c-diamide synthetase</fullName>
    </alternativeName>
</protein>
<dbReference type="NCBIfam" id="NF002204">
    <property type="entry name" value="PRK01077.1"/>
    <property type="match status" value="1"/>
</dbReference>
<organism evidence="10 11">
    <name type="scientific">Tumebacillus amylolyticus</name>
    <dbReference type="NCBI Taxonomy" id="2801339"/>
    <lineage>
        <taxon>Bacteria</taxon>
        <taxon>Bacillati</taxon>
        <taxon>Bacillota</taxon>
        <taxon>Bacilli</taxon>
        <taxon>Bacillales</taxon>
        <taxon>Alicyclobacillaceae</taxon>
        <taxon>Tumebacillus</taxon>
    </lineage>
</organism>
<feature type="site" description="Increases nucleophilicity of active site Cys" evidence="7">
    <location>
        <position position="439"/>
    </location>
</feature>
<evidence type="ECO:0000256" key="6">
    <source>
        <dbReference type="ARBA" id="ARBA00022962"/>
    </source>
</evidence>
<proteinExistence type="inferred from homology"/>
<keyword evidence="3 7" id="KW-0547">Nucleotide-binding</keyword>
<keyword evidence="6 7" id="KW-0315">Glutamine amidotransferase</keyword>
<evidence type="ECO:0000259" key="8">
    <source>
        <dbReference type="Pfam" id="PF01656"/>
    </source>
</evidence>
<dbReference type="Gene3D" id="3.40.50.880">
    <property type="match status" value="1"/>
</dbReference>
<dbReference type="InterPro" id="IPR027417">
    <property type="entry name" value="P-loop_NTPase"/>
</dbReference>
<dbReference type="SUPFAM" id="SSF52317">
    <property type="entry name" value="Class I glutamine amidotransferase-like"/>
    <property type="match status" value="1"/>
</dbReference>
<comment type="similarity">
    <text evidence="7">Belongs to the CobB/CbiA family.</text>
</comment>
<keyword evidence="5 7" id="KW-0460">Magnesium</keyword>
<dbReference type="Gene3D" id="3.40.50.300">
    <property type="entry name" value="P-loop containing nucleotide triphosphate hydrolases"/>
    <property type="match status" value="2"/>
</dbReference>
<dbReference type="Pfam" id="PF01656">
    <property type="entry name" value="CbiA"/>
    <property type="match status" value="1"/>
</dbReference>
<evidence type="ECO:0000313" key="11">
    <source>
        <dbReference type="Proteomes" id="UP000602284"/>
    </source>
</evidence>
<comment type="pathway">
    <text evidence="7">Cofactor biosynthesis; adenosylcobalamin biosynthesis; cob(II)yrinate a,c-diamide from sirohydrochlorin (anaerobic route): step 10/10.</text>
</comment>
<dbReference type="RefSeq" id="WP_201631332.1">
    <property type="nucleotide sequence ID" value="NZ_JAEQNB010000001.1"/>
</dbReference>
<evidence type="ECO:0000256" key="5">
    <source>
        <dbReference type="ARBA" id="ARBA00022842"/>
    </source>
</evidence>
<dbReference type="PANTHER" id="PTHR43873">
    <property type="entry name" value="COBYRINATE A,C-DIAMIDE SYNTHASE"/>
    <property type="match status" value="1"/>
</dbReference>
<dbReference type="HAMAP" id="MF_00027">
    <property type="entry name" value="CobB_CbiA"/>
    <property type="match status" value="1"/>
</dbReference>
<dbReference type="EMBL" id="JAEQNB010000001">
    <property type="protein sequence ID" value="MBL0385816.1"/>
    <property type="molecule type" value="Genomic_DNA"/>
</dbReference>
<accession>A0ABS1J6B8</accession>
<dbReference type="NCBIfam" id="TIGR00379">
    <property type="entry name" value="cobB"/>
    <property type="match status" value="1"/>
</dbReference>
<dbReference type="SUPFAM" id="SSF52540">
    <property type="entry name" value="P-loop containing nucleoside triphosphate hydrolases"/>
    <property type="match status" value="1"/>
</dbReference>
<comment type="miscellaneous">
    <text evidence="7">The a and c carboxylates of cobyrinate are activated for nucleophilic attack via formation of a phosphorylated intermediate by ATP. CbiA catalyzes first the amidation of the c-carboxylate, and then that of the a-carboxylate.</text>
</comment>
<keyword evidence="11" id="KW-1185">Reference proteome</keyword>
<dbReference type="CDD" id="cd05388">
    <property type="entry name" value="CobB_N"/>
    <property type="match status" value="1"/>
</dbReference>
<evidence type="ECO:0000256" key="7">
    <source>
        <dbReference type="HAMAP-Rule" id="MF_00027"/>
    </source>
</evidence>
<feature type="active site" description="Nucleophile" evidence="7">
    <location>
        <position position="340"/>
    </location>
</feature>
<dbReference type="Pfam" id="PF07685">
    <property type="entry name" value="GATase_3"/>
    <property type="match status" value="1"/>
</dbReference>
<dbReference type="PROSITE" id="PS51274">
    <property type="entry name" value="GATASE_COBBQ"/>
    <property type="match status" value="1"/>
</dbReference>
<dbReference type="InterPro" id="IPR029062">
    <property type="entry name" value="Class_I_gatase-like"/>
</dbReference>
<comment type="caution">
    <text evidence="10">The sequence shown here is derived from an EMBL/GenBank/DDBJ whole genome shotgun (WGS) entry which is preliminary data.</text>
</comment>
<evidence type="ECO:0000256" key="3">
    <source>
        <dbReference type="ARBA" id="ARBA00022741"/>
    </source>
</evidence>
<comment type="cofactor">
    <cofactor evidence="1 7">
        <name>Mg(2+)</name>
        <dbReference type="ChEBI" id="CHEBI:18420"/>
    </cofactor>
</comment>
<evidence type="ECO:0000256" key="2">
    <source>
        <dbReference type="ARBA" id="ARBA00022598"/>
    </source>
</evidence>
<sequence length="464" mass="50314">MTQTQLHHRPRLVIGGTGSGVGKTTVTLGLLAAFKRRGLHVQGFKCGPDYIDPSYHTAVTGRPSRNLDTWMTTPSIMREVFLRGSQDADLSIIEGVMGYYDGKDPRTNQGSTAEISMLLQAPTILLVNIASMARSAAAIVKGFCTLTEGAPIAGIIANQAGSTGHISLVRTAIEQECGIPLLGGFTRTPGIEIPERHLGLIPAVERGELEPLFQKLADLVEEHLDLDRILTIAQSAPPLAEPEAPHLFTTPAASTVKIAVARDAAFNFYYAENLELLEQLGAQLHFFSPLAGEKVPADADALYLGGGFPEEFARELHHHAEVRADLYTRISDGLPTLAECGGYMYLCNSITDRAGESYEMVGLIPSDVQMQDRLAALGYREAAAATQHFLLEAGEQVRGHEFHYSTSTESAPKAYVTKGMRGQKEEGYTTANLVAGYTHLYFPSNPGVPRRFVEAATTYQTRRA</sequence>
<name>A0ABS1J6B8_9BACL</name>
<reference evidence="10 11" key="1">
    <citation type="submission" date="2021-01" db="EMBL/GenBank/DDBJ databases">
        <title>Tumebacillus sp. strain ITR2 16S ribosomal RNA gene Genome sequencing and assembly.</title>
        <authorList>
            <person name="Kang M."/>
        </authorList>
    </citation>
    <scope>NUCLEOTIDE SEQUENCE [LARGE SCALE GENOMIC DNA]</scope>
    <source>
        <strain evidence="10 11">ITR2</strain>
    </source>
</reference>
<dbReference type="EC" id="6.3.5.11" evidence="7"/>
<keyword evidence="2 7" id="KW-0436">Ligase</keyword>
<evidence type="ECO:0000256" key="4">
    <source>
        <dbReference type="ARBA" id="ARBA00022840"/>
    </source>
</evidence>
<dbReference type="InterPro" id="IPR002586">
    <property type="entry name" value="CobQ/CobB/MinD/ParA_Nub-bd_dom"/>
</dbReference>
<dbReference type="InterPro" id="IPR011698">
    <property type="entry name" value="GATase_3"/>
</dbReference>
<feature type="domain" description="CobQ/CobB/MinD/ParA nucleotide binding" evidence="8">
    <location>
        <begin position="13"/>
        <end position="198"/>
    </location>
</feature>
<dbReference type="CDD" id="cd03130">
    <property type="entry name" value="GATase1_CobB"/>
    <property type="match status" value="1"/>
</dbReference>
<evidence type="ECO:0000259" key="9">
    <source>
        <dbReference type="Pfam" id="PF07685"/>
    </source>
</evidence>